<dbReference type="InterPro" id="IPR026015">
    <property type="entry name" value="ATP_synth_OSCP/delta_N_sf"/>
</dbReference>
<keyword evidence="7" id="KW-1003">Cell membrane</keyword>
<keyword evidence="7" id="KW-0139">CF(1)</keyword>
<keyword evidence="2 7" id="KW-0813">Transport</keyword>
<dbReference type="RefSeq" id="WP_178010173.1">
    <property type="nucleotide sequence ID" value="NZ_JACOPG010000002.1"/>
</dbReference>
<reference evidence="8 9" key="1">
    <citation type="submission" date="2020-08" db="EMBL/GenBank/DDBJ databases">
        <title>Genome public.</title>
        <authorList>
            <person name="Liu C."/>
            <person name="Sun Q."/>
        </authorList>
    </citation>
    <scope>NUCLEOTIDE SEQUENCE [LARGE SCALE GENOMIC DNA]</scope>
    <source>
        <strain evidence="8 9">NSJ-9</strain>
    </source>
</reference>
<accession>A0ABR7GHE8</accession>
<name>A0ABR7GHE8_9FIRM</name>
<evidence type="ECO:0000256" key="1">
    <source>
        <dbReference type="ARBA" id="ARBA00004370"/>
    </source>
</evidence>
<dbReference type="HAMAP" id="MF_01416">
    <property type="entry name" value="ATP_synth_delta_bact"/>
    <property type="match status" value="1"/>
</dbReference>
<comment type="similarity">
    <text evidence="7">Belongs to the ATPase delta chain family.</text>
</comment>
<comment type="function">
    <text evidence="7">F(1)F(0) ATP synthase produces ATP from ADP in the presence of a proton or sodium gradient. F-type ATPases consist of two structural domains, F(1) containing the extramembraneous catalytic core and F(0) containing the membrane proton channel, linked together by a central stalk and a peripheral stalk. During catalysis, ATP synthesis in the catalytic domain of F(1) is coupled via a rotary mechanism of the central stalk subunits to proton translocation.</text>
</comment>
<keyword evidence="9" id="KW-1185">Reference proteome</keyword>
<proteinExistence type="inferred from homology"/>
<evidence type="ECO:0000256" key="4">
    <source>
        <dbReference type="ARBA" id="ARBA00023065"/>
    </source>
</evidence>
<dbReference type="Proteomes" id="UP000643810">
    <property type="component" value="Unassembled WGS sequence"/>
</dbReference>
<dbReference type="Pfam" id="PF00213">
    <property type="entry name" value="OSCP"/>
    <property type="match status" value="1"/>
</dbReference>
<dbReference type="SUPFAM" id="SSF47928">
    <property type="entry name" value="N-terminal domain of the delta subunit of the F1F0-ATP synthase"/>
    <property type="match status" value="1"/>
</dbReference>
<comment type="function">
    <text evidence="7">This protein is part of the stalk that links CF(0) to CF(1). It either transmits conformational changes from CF(0) to CF(1) or is implicated in proton conduction.</text>
</comment>
<keyword evidence="5 7" id="KW-0472">Membrane</keyword>
<dbReference type="EMBL" id="JACOPG010000002">
    <property type="protein sequence ID" value="MBC5686281.1"/>
    <property type="molecule type" value="Genomic_DNA"/>
</dbReference>
<evidence type="ECO:0000256" key="6">
    <source>
        <dbReference type="ARBA" id="ARBA00023310"/>
    </source>
</evidence>
<dbReference type="InterPro" id="IPR000711">
    <property type="entry name" value="ATPase_OSCP/dsu"/>
</dbReference>
<comment type="subcellular location">
    <subcellularLocation>
        <location evidence="7">Cell membrane</location>
        <topology evidence="7">Peripheral membrane protein</topology>
    </subcellularLocation>
    <subcellularLocation>
        <location evidence="1">Membrane</location>
    </subcellularLocation>
</comment>
<evidence type="ECO:0000256" key="2">
    <source>
        <dbReference type="ARBA" id="ARBA00022448"/>
    </source>
</evidence>
<keyword evidence="6 7" id="KW-0066">ATP synthesis</keyword>
<keyword evidence="4 7" id="KW-0406">Ion transport</keyword>
<evidence type="ECO:0000256" key="7">
    <source>
        <dbReference type="HAMAP-Rule" id="MF_01416"/>
    </source>
</evidence>
<sequence length="188" mass="21473">MAKLVSNVYGEALFELAMEQDRLDAYLEESQGVLDVLRDNQEFSQMMTHPNIIKEEKLQMVETVFKGRISDEMVGLMRMIVEKDHFAKMPEVLTFFIDKALEEKKIGIAYVTTPMEVTDAQKKQIEDRLLETTAYQSFRMHYAVDADLIGGMVIRIGDRVVDSSVRTKISELSRELSKIQLKVGESAS</sequence>
<comment type="caution">
    <text evidence="8">The sequence shown here is derived from an EMBL/GenBank/DDBJ whole genome shotgun (WGS) entry which is preliminary data.</text>
</comment>
<keyword evidence="3 7" id="KW-0375">Hydrogen ion transport</keyword>
<protein>
    <recommendedName>
        <fullName evidence="7">ATP synthase subunit delta</fullName>
    </recommendedName>
    <alternativeName>
        <fullName evidence="7">ATP synthase F(1) sector subunit delta</fullName>
    </alternativeName>
    <alternativeName>
        <fullName evidence="7">F-type ATPase subunit delta</fullName>
        <shortName evidence="7">F-ATPase subunit delta</shortName>
    </alternativeName>
</protein>
<evidence type="ECO:0000313" key="8">
    <source>
        <dbReference type="EMBL" id="MBC5686281.1"/>
    </source>
</evidence>
<evidence type="ECO:0000313" key="9">
    <source>
        <dbReference type="Proteomes" id="UP000643810"/>
    </source>
</evidence>
<dbReference type="NCBIfam" id="TIGR01145">
    <property type="entry name" value="ATP_synt_delta"/>
    <property type="match status" value="1"/>
</dbReference>
<organism evidence="8 9">
    <name type="scientific">Roseburia lenta</name>
    <dbReference type="NCBI Taxonomy" id="2763061"/>
    <lineage>
        <taxon>Bacteria</taxon>
        <taxon>Bacillati</taxon>
        <taxon>Bacillota</taxon>
        <taxon>Clostridia</taxon>
        <taxon>Lachnospirales</taxon>
        <taxon>Lachnospiraceae</taxon>
        <taxon>Roseburia</taxon>
    </lineage>
</organism>
<evidence type="ECO:0000256" key="3">
    <source>
        <dbReference type="ARBA" id="ARBA00022781"/>
    </source>
</evidence>
<evidence type="ECO:0000256" key="5">
    <source>
        <dbReference type="ARBA" id="ARBA00023136"/>
    </source>
</evidence>
<dbReference type="PRINTS" id="PR00125">
    <property type="entry name" value="ATPASEDELTA"/>
</dbReference>
<gene>
    <name evidence="7 8" type="primary">atpH</name>
    <name evidence="8" type="ORF">H8R94_06620</name>
</gene>
<dbReference type="PANTHER" id="PTHR11910">
    <property type="entry name" value="ATP SYNTHASE DELTA CHAIN"/>
    <property type="match status" value="1"/>
</dbReference>
<dbReference type="Gene3D" id="1.10.520.20">
    <property type="entry name" value="N-terminal domain of the delta subunit of the F1F0-ATP synthase"/>
    <property type="match status" value="1"/>
</dbReference>